<dbReference type="PRINTS" id="PR00625">
    <property type="entry name" value="JDOMAIN"/>
</dbReference>
<dbReference type="InterPro" id="IPR001623">
    <property type="entry name" value="DnaJ_domain"/>
</dbReference>
<evidence type="ECO:0000256" key="1">
    <source>
        <dbReference type="SAM" id="MobiDB-lite"/>
    </source>
</evidence>
<dbReference type="PANTHER" id="PTHR45090">
    <property type="entry name" value="CHAPERONE PROTEIN DNAJ 20 CHLOROPLASTIC"/>
    <property type="match status" value="1"/>
</dbReference>
<proteinExistence type="predicted"/>
<dbReference type="InterPro" id="IPR053232">
    <property type="entry name" value="DnaJ_C/III_chloroplastic"/>
</dbReference>
<name>A0A5A7PF91_STRAF</name>
<feature type="compositionally biased region" description="Polar residues" evidence="1">
    <location>
        <begin position="227"/>
        <end position="244"/>
    </location>
</feature>
<dbReference type="Proteomes" id="UP000325081">
    <property type="component" value="Unassembled WGS sequence"/>
</dbReference>
<dbReference type="Gene3D" id="1.10.287.110">
    <property type="entry name" value="DnaJ domain"/>
    <property type="match status" value="1"/>
</dbReference>
<organism evidence="3 4">
    <name type="scientific">Striga asiatica</name>
    <name type="common">Asiatic witchweed</name>
    <name type="synonym">Buchnera asiatica</name>
    <dbReference type="NCBI Taxonomy" id="4170"/>
    <lineage>
        <taxon>Eukaryota</taxon>
        <taxon>Viridiplantae</taxon>
        <taxon>Streptophyta</taxon>
        <taxon>Embryophyta</taxon>
        <taxon>Tracheophyta</taxon>
        <taxon>Spermatophyta</taxon>
        <taxon>Magnoliopsida</taxon>
        <taxon>eudicotyledons</taxon>
        <taxon>Gunneridae</taxon>
        <taxon>Pentapetalae</taxon>
        <taxon>asterids</taxon>
        <taxon>lamiids</taxon>
        <taxon>Lamiales</taxon>
        <taxon>Orobanchaceae</taxon>
        <taxon>Buchnereae</taxon>
        <taxon>Striga</taxon>
    </lineage>
</organism>
<dbReference type="PROSITE" id="PS00636">
    <property type="entry name" value="DNAJ_1"/>
    <property type="match status" value="1"/>
</dbReference>
<gene>
    <name evidence="3" type="ORF">STAS_07398</name>
</gene>
<dbReference type="AlphaFoldDB" id="A0A5A7PF91"/>
<evidence type="ECO:0000313" key="3">
    <source>
        <dbReference type="EMBL" id="GER31401.1"/>
    </source>
</evidence>
<dbReference type="SUPFAM" id="SSF46565">
    <property type="entry name" value="Chaperone J-domain"/>
    <property type="match status" value="1"/>
</dbReference>
<comment type="caution">
    <text evidence="3">The sequence shown here is derived from an EMBL/GenBank/DDBJ whole genome shotgun (WGS) entry which is preliminary data.</text>
</comment>
<feature type="region of interest" description="Disordered" evidence="1">
    <location>
        <begin position="32"/>
        <end position="59"/>
    </location>
</feature>
<dbReference type="OrthoDB" id="445556at2759"/>
<dbReference type="SMART" id="SM00271">
    <property type="entry name" value="DnaJ"/>
    <property type="match status" value="1"/>
</dbReference>
<feature type="domain" description="J" evidence="2">
    <location>
        <begin position="118"/>
        <end position="186"/>
    </location>
</feature>
<sequence length="244" mass="27946">MFLENLSTQAHRYVNSDPHHCFSPHKYADAADREQYHKQKRKTHSQNSRDKKSMSSKVVSSAQQSLYLSTKLNKKPIPHRISAISFSSKVSKSKISSRARRPARVVSFYAPPSETAETLYEVLGIAENGSTMSDIKRAYKQMARKYHPDVSPPERVDEYTRRFILVHEAYETLSDPNSRASYDRGLATGFGFAYGKSGPRNQEMKGKEEWKSRWESQLDALKRMGGNRNSCGRTTWGSRMRNQT</sequence>
<feature type="region of interest" description="Disordered" evidence="1">
    <location>
        <begin position="224"/>
        <end position="244"/>
    </location>
</feature>
<reference evidence="4" key="1">
    <citation type="journal article" date="2019" name="Curr. Biol.">
        <title>Genome Sequence of Striga asiatica Provides Insight into the Evolution of Plant Parasitism.</title>
        <authorList>
            <person name="Yoshida S."/>
            <person name="Kim S."/>
            <person name="Wafula E.K."/>
            <person name="Tanskanen J."/>
            <person name="Kim Y.M."/>
            <person name="Honaas L."/>
            <person name="Yang Z."/>
            <person name="Spallek T."/>
            <person name="Conn C.E."/>
            <person name="Ichihashi Y."/>
            <person name="Cheong K."/>
            <person name="Cui S."/>
            <person name="Der J.P."/>
            <person name="Gundlach H."/>
            <person name="Jiao Y."/>
            <person name="Hori C."/>
            <person name="Ishida J.K."/>
            <person name="Kasahara H."/>
            <person name="Kiba T."/>
            <person name="Kim M.S."/>
            <person name="Koo N."/>
            <person name="Laohavisit A."/>
            <person name="Lee Y.H."/>
            <person name="Lumba S."/>
            <person name="McCourt P."/>
            <person name="Mortimer J.C."/>
            <person name="Mutuku J.M."/>
            <person name="Nomura T."/>
            <person name="Sasaki-Sekimoto Y."/>
            <person name="Seto Y."/>
            <person name="Wang Y."/>
            <person name="Wakatake T."/>
            <person name="Sakakibara H."/>
            <person name="Demura T."/>
            <person name="Yamaguchi S."/>
            <person name="Yoneyama K."/>
            <person name="Manabe R.I."/>
            <person name="Nelson D.C."/>
            <person name="Schulman A.H."/>
            <person name="Timko M.P."/>
            <person name="dePamphilis C.W."/>
            <person name="Choi D."/>
            <person name="Shirasu K."/>
        </authorList>
    </citation>
    <scope>NUCLEOTIDE SEQUENCE [LARGE SCALE GENOMIC DNA]</scope>
    <source>
        <strain evidence="4">cv. UVA1</strain>
    </source>
</reference>
<dbReference type="InterPro" id="IPR036869">
    <property type="entry name" value="J_dom_sf"/>
</dbReference>
<evidence type="ECO:0000259" key="2">
    <source>
        <dbReference type="PROSITE" id="PS50076"/>
    </source>
</evidence>
<dbReference type="PROSITE" id="PS50076">
    <property type="entry name" value="DNAJ_2"/>
    <property type="match status" value="1"/>
</dbReference>
<dbReference type="CDD" id="cd06257">
    <property type="entry name" value="DnaJ"/>
    <property type="match status" value="1"/>
</dbReference>
<protein>
    <submittedName>
        <fullName evidence="3">Chaperone protein DNAj</fullName>
    </submittedName>
</protein>
<dbReference type="InterPro" id="IPR018253">
    <property type="entry name" value="DnaJ_domain_CS"/>
</dbReference>
<accession>A0A5A7PF91</accession>
<dbReference type="PANTHER" id="PTHR45090:SF4">
    <property type="entry name" value="J DOMAIN-CONTAINING PROTEIN"/>
    <property type="match status" value="1"/>
</dbReference>
<dbReference type="EMBL" id="BKCP01004472">
    <property type="protein sequence ID" value="GER31401.1"/>
    <property type="molecule type" value="Genomic_DNA"/>
</dbReference>
<dbReference type="Pfam" id="PF00226">
    <property type="entry name" value="DnaJ"/>
    <property type="match status" value="1"/>
</dbReference>
<keyword evidence="4" id="KW-1185">Reference proteome</keyword>
<evidence type="ECO:0000313" key="4">
    <source>
        <dbReference type="Proteomes" id="UP000325081"/>
    </source>
</evidence>
<dbReference type="GO" id="GO:0009507">
    <property type="term" value="C:chloroplast"/>
    <property type="evidence" value="ECO:0007669"/>
    <property type="project" value="TreeGrafter"/>
</dbReference>